<reference evidence="7 9" key="1">
    <citation type="submission" date="2016-10" db="EMBL/GenBank/DDBJ databases">
        <authorList>
            <person name="Cai Z."/>
        </authorList>
    </citation>
    <scope>NUCLEOTIDE SEQUENCE [LARGE SCALE GENOMIC DNA]</scope>
</reference>
<dbReference type="GO" id="GO:0016192">
    <property type="term" value="P:vesicle-mediated transport"/>
    <property type="evidence" value="ECO:0007669"/>
    <property type="project" value="InterPro"/>
</dbReference>
<protein>
    <recommendedName>
        <fullName evidence="6">MHD domain-containing protein</fullName>
    </recommendedName>
</protein>
<proteinExistence type="inferred from homology"/>
<dbReference type="PRINTS" id="PR00314">
    <property type="entry name" value="CLATHRINADPT"/>
</dbReference>
<dbReference type="CDD" id="cd14838">
    <property type="entry name" value="AP4_Mu_N"/>
    <property type="match status" value="1"/>
</dbReference>
<evidence type="ECO:0000256" key="1">
    <source>
        <dbReference type="ARBA" id="ARBA00004308"/>
    </source>
</evidence>
<dbReference type="AlphaFoldDB" id="A0A383VHW9"/>
<dbReference type="Pfam" id="PF00928">
    <property type="entry name" value="Adap_comp_sub"/>
    <property type="match status" value="1"/>
</dbReference>
<dbReference type="SUPFAM" id="SSF64356">
    <property type="entry name" value="SNARE-like"/>
    <property type="match status" value="1"/>
</dbReference>
<dbReference type="InterPro" id="IPR036168">
    <property type="entry name" value="AP2_Mu_C_sf"/>
</dbReference>
<evidence type="ECO:0000256" key="4">
    <source>
        <dbReference type="ARBA" id="ARBA00023136"/>
    </source>
</evidence>
<evidence type="ECO:0000256" key="2">
    <source>
        <dbReference type="ARBA" id="ARBA00022448"/>
    </source>
</evidence>
<dbReference type="CDD" id="cd09253">
    <property type="entry name" value="AP-4_Mu4_Cterm"/>
    <property type="match status" value="1"/>
</dbReference>
<dbReference type="Gene3D" id="2.60.40.1170">
    <property type="entry name" value="Mu homology domain, subdomain B"/>
    <property type="match status" value="2"/>
</dbReference>
<dbReference type="PROSITE" id="PS51072">
    <property type="entry name" value="MHD"/>
    <property type="match status" value="1"/>
</dbReference>
<accession>A0A383VHW9</accession>
<dbReference type="PANTHER" id="PTHR10529">
    <property type="entry name" value="AP COMPLEX SUBUNIT MU"/>
    <property type="match status" value="1"/>
</dbReference>
<dbReference type="InterPro" id="IPR028565">
    <property type="entry name" value="MHD"/>
</dbReference>
<dbReference type="PIRSF" id="PIRSF005992">
    <property type="entry name" value="Clathrin_mu"/>
    <property type="match status" value="1"/>
</dbReference>
<dbReference type="EMBL" id="FNXT01000409">
    <property type="protein sequence ID" value="SZX64342.1"/>
    <property type="molecule type" value="Genomic_DNA"/>
</dbReference>
<keyword evidence="9" id="KW-1185">Reference proteome</keyword>
<evidence type="ECO:0000256" key="5">
    <source>
        <dbReference type="PIRNR" id="PIRNR005992"/>
    </source>
</evidence>
<evidence type="ECO:0000313" key="9">
    <source>
        <dbReference type="Proteomes" id="UP000256970"/>
    </source>
</evidence>
<dbReference type="InterPro" id="IPR011012">
    <property type="entry name" value="Longin-like_dom_sf"/>
</dbReference>
<name>A0A383VHW9_TETOB</name>
<comment type="subcellular location">
    <subcellularLocation>
        <location evidence="1">Endomembrane system</location>
    </subcellularLocation>
</comment>
<dbReference type="GO" id="GO:0006886">
    <property type="term" value="P:intracellular protein transport"/>
    <property type="evidence" value="ECO:0007669"/>
    <property type="project" value="UniProtKB-UniRule"/>
</dbReference>
<dbReference type="SUPFAM" id="SSF49447">
    <property type="entry name" value="Second domain of Mu2 adaptin subunit (ap50) of ap2 adaptor"/>
    <property type="match status" value="1"/>
</dbReference>
<dbReference type="FunFam" id="3.30.450.60:FF:000002">
    <property type="entry name" value="AP-2 complex subunit mu, putative"/>
    <property type="match status" value="1"/>
</dbReference>
<gene>
    <name evidence="8" type="ORF">BQ4739_LOCUS16315</name>
    <name evidence="7" type="ORF">BQ4739_LOCUS4855</name>
</gene>
<sequence>MISQFFILSPRGDVIIRRDYLGNVPKTSTETFFRTSKFYKAGDEAPPIFLVDGVSYLSVKDGGVHLVATTRDNVSPSFVLEFLKRISIIIKDYCGSISEEAIRKNFPLIYELLDELLDYGLPQNTSTEALKTFVLNEPTVVAPPASLKPLFGLSKGPTGVFKSVLDTNRTDGKRRDEIYVDVVERLAVTFNAAGHAISSQIDGSIQVKSYLAGNPPLKIKLNDDLLITRRDGSGYAGGGGYGGGSGFSAGDYAADSSLVILDDVNFHEVADLSAFDTERCISLVPPDGEFALANYRTSHALRLPFRLSIATEADPASDHKALVRLRLWCDVPADKAASGLEVELPLPGHVARVHCEVDAPGSAALAGWEFSDKTHLLRWRFKKVSGGMDLSMRARLTLTKPFGASLRTEVGPVNLKFTIPMFSASRISLKYLQIMRKDRNYNPQRWVRYVTSSNSYTFRT</sequence>
<organism evidence="7 9">
    <name type="scientific">Tetradesmus obliquus</name>
    <name type="common">Green alga</name>
    <name type="synonym">Acutodesmus obliquus</name>
    <dbReference type="NCBI Taxonomy" id="3088"/>
    <lineage>
        <taxon>Eukaryota</taxon>
        <taxon>Viridiplantae</taxon>
        <taxon>Chlorophyta</taxon>
        <taxon>core chlorophytes</taxon>
        <taxon>Chlorophyceae</taxon>
        <taxon>CS clade</taxon>
        <taxon>Sphaeropleales</taxon>
        <taxon>Scenedesmaceae</taxon>
        <taxon>Tetradesmus</taxon>
    </lineage>
</organism>
<evidence type="ECO:0000313" key="7">
    <source>
        <dbReference type="EMBL" id="SZX64342.1"/>
    </source>
</evidence>
<comment type="similarity">
    <text evidence="5">Belongs to the adaptor complexes medium subunit family.</text>
</comment>
<keyword evidence="2 5" id="KW-0813">Transport</keyword>
<dbReference type="InterPro" id="IPR001392">
    <property type="entry name" value="Clathrin_mu"/>
</dbReference>
<dbReference type="InterPro" id="IPR050431">
    <property type="entry name" value="Adaptor_comp_med_subunit"/>
</dbReference>
<dbReference type="GO" id="GO:0012505">
    <property type="term" value="C:endomembrane system"/>
    <property type="evidence" value="ECO:0007669"/>
    <property type="project" value="UniProtKB-SubCell"/>
</dbReference>
<dbReference type="GO" id="GO:0030131">
    <property type="term" value="C:clathrin adaptor complex"/>
    <property type="evidence" value="ECO:0007669"/>
    <property type="project" value="UniProtKB-UniRule"/>
</dbReference>
<dbReference type="Gene3D" id="3.30.450.60">
    <property type="match status" value="1"/>
</dbReference>
<dbReference type="EMBL" id="FNXT01001245">
    <property type="protein sequence ID" value="SZX75947.1"/>
    <property type="molecule type" value="Genomic_DNA"/>
</dbReference>
<dbReference type="STRING" id="3088.A0A383VHW9"/>
<evidence type="ECO:0000313" key="8">
    <source>
        <dbReference type="EMBL" id="SZX75947.1"/>
    </source>
</evidence>
<evidence type="ECO:0000259" key="6">
    <source>
        <dbReference type="PROSITE" id="PS51072"/>
    </source>
</evidence>
<evidence type="ECO:0000256" key="3">
    <source>
        <dbReference type="ARBA" id="ARBA00022927"/>
    </source>
</evidence>
<feature type="domain" description="MHD" evidence="6">
    <location>
        <begin position="175"/>
        <end position="459"/>
    </location>
</feature>
<dbReference type="Proteomes" id="UP000256970">
    <property type="component" value="Unassembled WGS sequence"/>
</dbReference>
<keyword evidence="3 5" id="KW-0653">Protein transport</keyword>
<keyword evidence="4" id="KW-0472">Membrane</keyword>